<evidence type="ECO:0000313" key="3">
    <source>
        <dbReference type="Proteomes" id="UP000325577"/>
    </source>
</evidence>
<feature type="domain" description="Aminotransferase class I/classII large" evidence="1">
    <location>
        <begin position="90"/>
        <end position="185"/>
    </location>
</feature>
<name>A0A5J5A4I8_9ASTE</name>
<dbReference type="GO" id="GO:0004838">
    <property type="term" value="F:L-tyrosine-2-oxoglutarate transaminase activity"/>
    <property type="evidence" value="ECO:0007669"/>
    <property type="project" value="TreeGrafter"/>
</dbReference>
<proteinExistence type="predicted"/>
<reference evidence="2 3" key="1">
    <citation type="submission" date="2019-09" db="EMBL/GenBank/DDBJ databases">
        <title>A chromosome-level genome assembly of the Chinese tupelo Nyssa sinensis.</title>
        <authorList>
            <person name="Yang X."/>
            <person name="Kang M."/>
            <person name="Yang Y."/>
            <person name="Xiong H."/>
            <person name="Wang M."/>
            <person name="Zhang Z."/>
            <person name="Wang Z."/>
            <person name="Wu H."/>
            <person name="Ma T."/>
            <person name="Liu J."/>
            <person name="Xi Z."/>
        </authorList>
    </citation>
    <scope>NUCLEOTIDE SEQUENCE [LARGE SCALE GENOMIC DNA]</scope>
    <source>
        <strain evidence="2">J267</strain>
        <tissue evidence="2">Leaf</tissue>
    </source>
</reference>
<dbReference type="GO" id="GO:0006572">
    <property type="term" value="P:L-tyrosine catabolic process"/>
    <property type="evidence" value="ECO:0007669"/>
    <property type="project" value="TreeGrafter"/>
</dbReference>
<dbReference type="SUPFAM" id="SSF53383">
    <property type="entry name" value="PLP-dependent transferases"/>
    <property type="match status" value="1"/>
</dbReference>
<evidence type="ECO:0000259" key="1">
    <source>
        <dbReference type="Pfam" id="PF00155"/>
    </source>
</evidence>
<dbReference type="InterPro" id="IPR015424">
    <property type="entry name" value="PyrdxlP-dep_Trfase"/>
</dbReference>
<dbReference type="CDD" id="cd00609">
    <property type="entry name" value="AAT_like"/>
    <property type="match status" value="1"/>
</dbReference>
<organism evidence="2 3">
    <name type="scientific">Nyssa sinensis</name>
    <dbReference type="NCBI Taxonomy" id="561372"/>
    <lineage>
        <taxon>Eukaryota</taxon>
        <taxon>Viridiplantae</taxon>
        <taxon>Streptophyta</taxon>
        <taxon>Embryophyta</taxon>
        <taxon>Tracheophyta</taxon>
        <taxon>Spermatophyta</taxon>
        <taxon>Magnoliopsida</taxon>
        <taxon>eudicotyledons</taxon>
        <taxon>Gunneridae</taxon>
        <taxon>Pentapetalae</taxon>
        <taxon>asterids</taxon>
        <taxon>Cornales</taxon>
        <taxon>Nyssaceae</taxon>
        <taxon>Nyssa</taxon>
    </lineage>
</organism>
<dbReference type="PANTHER" id="PTHR45744:SF29">
    <property type="entry name" value="NICOTIANAMINE AMINOTRANSFERASE"/>
    <property type="match status" value="1"/>
</dbReference>
<dbReference type="EMBL" id="CM018047">
    <property type="protein sequence ID" value="KAA8524331.1"/>
    <property type="molecule type" value="Genomic_DNA"/>
</dbReference>
<dbReference type="InterPro" id="IPR004839">
    <property type="entry name" value="Aminotransferase_I/II_large"/>
</dbReference>
<dbReference type="Pfam" id="PF00155">
    <property type="entry name" value="Aminotran_1_2"/>
    <property type="match status" value="1"/>
</dbReference>
<dbReference type="AlphaFoldDB" id="A0A5J5A4I8"/>
<dbReference type="OrthoDB" id="7042322at2759"/>
<gene>
    <name evidence="2" type="ORF">F0562_010754</name>
</gene>
<dbReference type="Gene3D" id="3.90.1150.10">
    <property type="entry name" value="Aspartate Aminotransferase, domain 1"/>
    <property type="match status" value="2"/>
</dbReference>
<sequence length="335" mass="36829">MENGLIKWGFQGNEELNTASAITVRGVREMIMGNLNEADHRPIIPLGHGDPSVFPCFRITTIAEDAIVDAIRSAEFNCYAPTVGILPARSQAIEVVLTVLARPGSNILVPRPGYPFYEARALFSHLEVRHYDLLPEKGWEVDLDGLEALADDKTVAMVIVNPGNPCGNVFTFDHLKKIVGSLKSYLNITADPATFTQGALPQILEKTTEEFFSRTINIIRGAADICYDRLKEIPCIACPHKPEGSMFVMVKLNLSLLEGIHDDMEFCMKLAKEESVVVLPGSKLAQLALKVIIFLSGTAVGLKNWLRITFAVAPSSLEDGLGRIKSFSLRHAKKK</sequence>
<keyword evidence="3" id="KW-1185">Reference proteome</keyword>
<dbReference type="InterPro" id="IPR015422">
    <property type="entry name" value="PyrdxlP-dep_Trfase_small"/>
</dbReference>
<protein>
    <recommendedName>
        <fullName evidence="1">Aminotransferase class I/classII large domain-containing protein</fullName>
    </recommendedName>
</protein>
<dbReference type="InterPro" id="IPR015421">
    <property type="entry name" value="PyrdxlP-dep_Trfase_major"/>
</dbReference>
<dbReference type="Proteomes" id="UP000325577">
    <property type="component" value="Linkage Group LG4"/>
</dbReference>
<dbReference type="Gene3D" id="3.40.640.10">
    <property type="entry name" value="Type I PLP-dependent aspartate aminotransferase-like (Major domain)"/>
    <property type="match status" value="1"/>
</dbReference>
<dbReference type="GO" id="GO:0030170">
    <property type="term" value="F:pyridoxal phosphate binding"/>
    <property type="evidence" value="ECO:0007669"/>
    <property type="project" value="InterPro"/>
</dbReference>
<dbReference type="PANTHER" id="PTHR45744">
    <property type="entry name" value="TYROSINE AMINOTRANSFERASE"/>
    <property type="match status" value="1"/>
</dbReference>
<accession>A0A5J5A4I8</accession>
<evidence type="ECO:0000313" key="2">
    <source>
        <dbReference type="EMBL" id="KAA8524331.1"/>
    </source>
</evidence>